<dbReference type="PROSITE" id="PS50174">
    <property type="entry name" value="G_PATCH"/>
    <property type="match status" value="1"/>
</dbReference>
<feature type="region of interest" description="Disordered" evidence="2">
    <location>
        <begin position="214"/>
        <end position="261"/>
    </location>
</feature>
<feature type="region of interest" description="Disordered" evidence="2">
    <location>
        <begin position="114"/>
        <end position="138"/>
    </location>
</feature>
<protein>
    <recommendedName>
        <fullName evidence="1">G patch domain-containing protein 4</fullName>
    </recommendedName>
</protein>
<dbReference type="InterPro" id="IPR000467">
    <property type="entry name" value="G_patch_dom"/>
</dbReference>
<name>A0ABM0GQU7_SACKO</name>
<feature type="domain" description="G-patch" evidence="3">
    <location>
        <begin position="3"/>
        <end position="49"/>
    </location>
</feature>
<accession>A0ABM0GQU7</accession>
<dbReference type="GeneID" id="100368577"/>
<feature type="compositionally biased region" description="Basic and acidic residues" evidence="2">
    <location>
        <begin position="241"/>
        <end position="250"/>
    </location>
</feature>
<dbReference type="PANTHER" id="PTHR23149:SF9">
    <property type="entry name" value="G PATCH DOMAIN-CONTAINING PROTEIN 4"/>
    <property type="match status" value="1"/>
</dbReference>
<feature type="compositionally biased region" description="Basic residues" evidence="2">
    <location>
        <begin position="251"/>
        <end position="261"/>
    </location>
</feature>
<dbReference type="RefSeq" id="XP_002735283.1">
    <property type="nucleotide sequence ID" value="XM_002735237.2"/>
</dbReference>
<proteinExistence type="predicted"/>
<dbReference type="Pfam" id="PF01585">
    <property type="entry name" value="G-patch"/>
    <property type="match status" value="1"/>
</dbReference>
<dbReference type="SMART" id="SM00443">
    <property type="entry name" value="G_patch"/>
    <property type="match status" value="1"/>
</dbReference>
<evidence type="ECO:0000256" key="2">
    <source>
        <dbReference type="SAM" id="MobiDB-lite"/>
    </source>
</evidence>
<sequence>MANSEFARCQLEKHGWKSGSGLGKNESGITEAIKVKIKNDKAGVGVDHGEQFTFQWWNHVFNKAANNIVVESKDDGVEVKCGNSTHITTKKVSKTFADKDMLYGRFIKSSTLRDGLEEQHGNVSSSDSDSSTESCHGNDEDEKLFKACGGMTAHKAARHGLKLNGKLKRIEDQEKWVLQQQKLETVCSKAINKDDKSNSNNKLPTEFKDEIKISANNELDKNSGTNEHVKRKKKSKKRKKSISDVECEKSIKKKKSKRKKH</sequence>
<evidence type="ECO:0000313" key="5">
    <source>
        <dbReference type="RefSeq" id="XP_002735283.1"/>
    </source>
</evidence>
<dbReference type="InterPro" id="IPR050656">
    <property type="entry name" value="PINX1"/>
</dbReference>
<evidence type="ECO:0000259" key="3">
    <source>
        <dbReference type="PROSITE" id="PS50174"/>
    </source>
</evidence>
<evidence type="ECO:0000313" key="4">
    <source>
        <dbReference type="Proteomes" id="UP000694865"/>
    </source>
</evidence>
<evidence type="ECO:0000256" key="1">
    <source>
        <dbReference type="ARBA" id="ARBA00040365"/>
    </source>
</evidence>
<organism evidence="4 5">
    <name type="scientific">Saccoglossus kowalevskii</name>
    <name type="common">Acorn worm</name>
    <dbReference type="NCBI Taxonomy" id="10224"/>
    <lineage>
        <taxon>Eukaryota</taxon>
        <taxon>Metazoa</taxon>
        <taxon>Hemichordata</taxon>
        <taxon>Enteropneusta</taxon>
        <taxon>Harrimaniidae</taxon>
        <taxon>Saccoglossus</taxon>
    </lineage>
</organism>
<keyword evidence="4" id="KW-1185">Reference proteome</keyword>
<reference evidence="5" key="1">
    <citation type="submission" date="2025-08" db="UniProtKB">
        <authorList>
            <consortium name="RefSeq"/>
        </authorList>
    </citation>
    <scope>IDENTIFICATION</scope>
    <source>
        <tissue evidence="5">Testes</tissue>
    </source>
</reference>
<dbReference type="PANTHER" id="PTHR23149">
    <property type="entry name" value="G PATCH DOMAIN CONTAINING PROTEIN"/>
    <property type="match status" value="1"/>
</dbReference>
<gene>
    <name evidence="5" type="primary">LOC100368577</name>
</gene>
<feature type="compositionally biased region" description="Basic residues" evidence="2">
    <location>
        <begin position="229"/>
        <end position="240"/>
    </location>
</feature>
<feature type="compositionally biased region" description="Polar residues" evidence="2">
    <location>
        <begin position="214"/>
        <end position="226"/>
    </location>
</feature>
<dbReference type="Proteomes" id="UP000694865">
    <property type="component" value="Unplaced"/>
</dbReference>